<organism evidence="1">
    <name type="scientific">Chelativorans sp. (strain BNC1)</name>
    <dbReference type="NCBI Taxonomy" id="266779"/>
    <lineage>
        <taxon>Bacteria</taxon>
        <taxon>Pseudomonadati</taxon>
        <taxon>Pseudomonadota</taxon>
        <taxon>Alphaproteobacteria</taxon>
        <taxon>Hyphomicrobiales</taxon>
        <taxon>Phyllobacteriaceae</taxon>
        <taxon>Chelativorans</taxon>
    </lineage>
</organism>
<proteinExistence type="predicted"/>
<evidence type="ECO:0000313" key="1">
    <source>
        <dbReference type="EMBL" id="ABG61212.1"/>
    </source>
</evidence>
<dbReference type="EMBL" id="CP000389">
    <property type="protein sequence ID" value="ABG61212.1"/>
    <property type="molecule type" value="Genomic_DNA"/>
</dbReference>
<geneLocation type="plasmid" evidence="1">
    <name>1</name>
</geneLocation>
<dbReference type="HOGENOM" id="CLU_120010_0_0_5"/>
<evidence type="ECO:0008006" key="2">
    <source>
        <dbReference type="Google" id="ProtNLM"/>
    </source>
</evidence>
<dbReference type="InterPro" id="IPR029060">
    <property type="entry name" value="PIN-like_dom_sf"/>
</dbReference>
<dbReference type="AlphaFoldDB" id="Q11MZ6"/>
<reference evidence="1" key="1">
    <citation type="submission" date="2006-06" db="EMBL/GenBank/DDBJ databases">
        <title>Complete sequence of Plasmid 1 of Chelativorans sp. BNC1.</title>
        <authorList>
            <consortium name="US DOE Joint Genome Institute"/>
            <person name="Copeland A."/>
            <person name="Lucas S."/>
            <person name="Lapidus A."/>
            <person name="Barry K."/>
            <person name="Detter J.C."/>
            <person name="Glavina del Rio T."/>
            <person name="Hammon N."/>
            <person name="Israni S."/>
            <person name="Dalin E."/>
            <person name="Tice H."/>
            <person name="Pitluck S."/>
            <person name="Chertkov O."/>
            <person name="Brettin T."/>
            <person name="Bruce D."/>
            <person name="Han C."/>
            <person name="Tapia R."/>
            <person name="Gilna P."/>
            <person name="Schmutz J."/>
            <person name="Larimer F."/>
            <person name="Land M."/>
            <person name="Hauser L."/>
            <person name="Kyrpides N."/>
            <person name="Mikhailova N."/>
            <person name="Richardson P."/>
        </authorList>
    </citation>
    <scope>NUCLEOTIDE SEQUENCE</scope>
    <source>
        <strain evidence="1">BNC1</strain>
        <plasmid evidence="1">1</plasmid>
    </source>
</reference>
<protein>
    <recommendedName>
        <fullName evidence="2">PIN domain-containing protein</fullName>
    </recommendedName>
</protein>
<name>Q11MZ6_CHESB</name>
<sequence>MNSDLRAALRRYKPDKHRAQFKPRPKDKLVGVADVGLAGRPMLVPDTNIYIMSAAGTLPPPVRLLVERALLFHCSVCLAELATGVANLEPSNSAWHAVRDHYAALFDMVPDSRLLTPDHQVWLDAGMIAGTLARTQNFQKHQRKECLNDALIYLTAAKAGLPVLTANRDEFDILQQVAPGGRFIHL</sequence>
<keyword evidence="1" id="KW-0614">Plasmid</keyword>
<gene>
    <name evidence="1" type="ordered locus">Meso_4236</name>
</gene>
<dbReference type="SUPFAM" id="SSF88723">
    <property type="entry name" value="PIN domain-like"/>
    <property type="match status" value="1"/>
</dbReference>
<dbReference type="KEGG" id="mes:Meso_4236"/>
<accession>Q11MZ6</accession>
<dbReference type="Gene3D" id="3.40.50.1010">
    <property type="entry name" value="5'-nuclease"/>
    <property type="match status" value="1"/>
</dbReference>